<evidence type="ECO:0000313" key="3">
    <source>
        <dbReference type="Proteomes" id="UP001501637"/>
    </source>
</evidence>
<dbReference type="Gene3D" id="3.10.180.10">
    <property type="entry name" value="2,3-Dihydroxybiphenyl 1,2-Dioxygenase, domain 1"/>
    <property type="match status" value="1"/>
</dbReference>
<dbReference type="SUPFAM" id="SSF54593">
    <property type="entry name" value="Glyoxalase/Bleomycin resistance protein/Dihydroxybiphenyl dioxygenase"/>
    <property type="match status" value="1"/>
</dbReference>
<dbReference type="CDD" id="cd08349">
    <property type="entry name" value="BLMA_like"/>
    <property type="match status" value="1"/>
</dbReference>
<name>A0ABP6M7H2_9ACTN</name>
<dbReference type="InterPro" id="IPR029068">
    <property type="entry name" value="Glyas_Bleomycin-R_OHBP_Dase"/>
</dbReference>
<comment type="caution">
    <text evidence="2">The sequence shown here is derived from an EMBL/GenBank/DDBJ whole genome shotgun (WGS) entry which is preliminary data.</text>
</comment>
<accession>A0ABP6M7H2</accession>
<evidence type="ECO:0000256" key="1">
    <source>
        <dbReference type="ARBA" id="ARBA00023251"/>
    </source>
</evidence>
<proteinExistence type="predicted"/>
<keyword evidence="1" id="KW-0046">Antibiotic resistance</keyword>
<reference evidence="3" key="1">
    <citation type="journal article" date="2019" name="Int. J. Syst. Evol. Microbiol.">
        <title>The Global Catalogue of Microorganisms (GCM) 10K type strain sequencing project: providing services to taxonomists for standard genome sequencing and annotation.</title>
        <authorList>
            <consortium name="The Broad Institute Genomics Platform"/>
            <consortium name="The Broad Institute Genome Sequencing Center for Infectious Disease"/>
            <person name="Wu L."/>
            <person name="Ma J."/>
        </authorList>
    </citation>
    <scope>NUCLEOTIDE SEQUENCE [LARGE SCALE GENOMIC DNA]</scope>
    <source>
        <strain evidence="3">JCM 9092</strain>
    </source>
</reference>
<dbReference type="InterPro" id="IPR000335">
    <property type="entry name" value="Bleomycin-R"/>
</dbReference>
<sequence length="236" mass="26417">MAETMIPLFPSHALDETLDFYKAIGFEVTYYQKSPYPYGVVERGDMEFQFFRMKDYDPKASYSACYVITDDVDTLHASFRAGLKQTLGRIPTRGLPRIGALKDMSYGMRQFLMSDPAGNSIRVGQRTAESLEHPEVPKERYARALHQAVLLGESKQDHTAAARIIDHALAADGAPTPVQLVKLYVVRAEMAAQLGEPEQPAEWLDRAAAVRLTEEERLSAADELQRAKELREALAP</sequence>
<dbReference type="RefSeq" id="WP_344518219.1">
    <property type="nucleotide sequence ID" value="NZ_BAAAUG010000007.1"/>
</dbReference>
<organism evidence="2 3">
    <name type="scientific">Streptomyces rectiviolaceus</name>
    <dbReference type="NCBI Taxonomy" id="332591"/>
    <lineage>
        <taxon>Bacteria</taxon>
        <taxon>Bacillati</taxon>
        <taxon>Actinomycetota</taxon>
        <taxon>Actinomycetes</taxon>
        <taxon>Kitasatosporales</taxon>
        <taxon>Streptomycetaceae</taxon>
        <taxon>Streptomyces</taxon>
    </lineage>
</organism>
<gene>
    <name evidence="2" type="ORF">GCM10010449_00890</name>
</gene>
<dbReference type="EMBL" id="BAAAUG010000007">
    <property type="protein sequence ID" value="GAA3080665.1"/>
    <property type="molecule type" value="Genomic_DNA"/>
</dbReference>
<protein>
    <recommendedName>
        <fullName evidence="4">Bleomycin resistance protein</fullName>
    </recommendedName>
</protein>
<keyword evidence="3" id="KW-1185">Reference proteome</keyword>
<evidence type="ECO:0000313" key="2">
    <source>
        <dbReference type="EMBL" id="GAA3080665.1"/>
    </source>
</evidence>
<evidence type="ECO:0008006" key="4">
    <source>
        <dbReference type="Google" id="ProtNLM"/>
    </source>
</evidence>
<dbReference type="Proteomes" id="UP001501637">
    <property type="component" value="Unassembled WGS sequence"/>
</dbReference>